<protein>
    <submittedName>
        <fullName evidence="1">Uncharacterized protein</fullName>
    </submittedName>
</protein>
<organism evidence="1 2">
    <name type="scientific">Pelosinus propionicus DSM 13327</name>
    <dbReference type="NCBI Taxonomy" id="1123291"/>
    <lineage>
        <taxon>Bacteria</taxon>
        <taxon>Bacillati</taxon>
        <taxon>Bacillota</taxon>
        <taxon>Negativicutes</taxon>
        <taxon>Selenomonadales</taxon>
        <taxon>Sporomusaceae</taxon>
        <taxon>Pelosinus</taxon>
    </lineage>
</organism>
<dbReference type="EMBL" id="FOTS01000030">
    <property type="protein sequence ID" value="SFL98610.1"/>
    <property type="molecule type" value="Genomic_DNA"/>
</dbReference>
<evidence type="ECO:0000313" key="2">
    <source>
        <dbReference type="Proteomes" id="UP000199520"/>
    </source>
</evidence>
<reference evidence="2" key="1">
    <citation type="submission" date="2016-10" db="EMBL/GenBank/DDBJ databases">
        <authorList>
            <person name="Varghese N."/>
            <person name="Submissions S."/>
        </authorList>
    </citation>
    <scope>NUCLEOTIDE SEQUENCE [LARGE SCALE GENOMIC DNA]</scope>
    <source>
        <strain evidence="2">DSM 13327</strain>
    </source>
</reference>
<accession>A0A1I4M627</accession>
<dbReference type="Proteomes" id="UP000199520">
    <property type="component" value="Unassembled WGS sequence"/>
</dbReference>
<dbReference type="AlphaFoldDB" id="A0A1I4M627"/>
<dbReference type="STRING" id="1123291.SAMN04490355_10301"/>
<evidence type="ECO:0000313" key="1">
    <source>
        <dbReference type="EMBL" id="SFL98610.1"/>
    </source>
</evidence>
<proteinExistence type="predicted"/>
<sequence length="59" mass="6990">MCKVFHSSLILHQEAGSSEPASCIFNTYKGLSQFLIETAPFLFLIYWREYHDKYNSTYY</sequence>
<gene>
    <name evidence="1" type="ORF">SAMN04490355_10301</name>
</gene>
<name>A0A1I4M627_9FIRM</name>
<keyword evidence="2" id="KW-1185">Reference proteome</keyword>